<dbReference type="RefSeq" id="WP_378982228.1">
    <property type="nucleotide sequence ID" value="NZ_JBHSBW010000007.1"/>
</dbReference>
<proteinExistence type="predicted"/>
<accession>A0ABV8P8A6</accession>
<reference evidence="3" key="1">
    <citation type="journal article" date="2019" name="Int. J. Syst. Evol. Microbiol.">
        <title>The Global Catalogue of Microorganisms (GCM) 10K type strain sequencing project: providing services to taxonomists for standard genome sequencing and annotation.</title>
        <authorList>
            <consortium name="The Broad Institute Genomics Platform"/>
            <consortium name="The Broad Institute Genome Sequencing Center for Infectious Disease"/>
            <person name="Wu L."/>
            <person name="Ma J."/>
        </authorList>
    </citation>
    <scope>NUCLEOTIDE SEQUENCE [LARGE SCALE GENOMIC DNA]</scope>
    <source>
        <strain evidence="3">CCM 8691</strain>
    </source>
</reference>
<organism evidence="2 3">
    <name type="scientific">Pedobacter lithocola</name>
    <dbReference type="NCBI Taxonomy" id="1908239"/>
    <lineage>
        <taxon>Bacteria</taxon>
        <taxon>Pseudomonadati</taxon>
        <taxon>Bacteroidota</taxon>
        <taxon>Sphingobacteriia</taxon>
        <taxon>Sphingobacteriales</taxon>
        <taxon>Sphingobacteriaceae</taxon>
        <taxon>Pedobacter</taxon>
    </lineage>
</organism>
<name>A0ABV8P8A6_9SPHI</name>
<feature type="domain" description="DUF4296" evidence="1">
    <location>
        <begin position="22"/>
        <end position="105"/>
    </location>
</feature>
<dbReference type="InterPro" id="IPR025381">
    <property type="entry name" value="DUF4296"/>
</dbReference>
<dbReference type="PROSITE" id="PS51257">
    <property type="entry name" value="PROKAR_LIPOPROTEIN"/>
    <property type="match status" value="1"/>
</dbReference>
<gene>
    <name evidence="2" type="ORF">ACFOWA_04555</name>
</gene>
<evidence type="ECO:0000313" key="2">
    <source>
        <dbReference type="EMBL" id="MFC4210440.1"/>
    </source>
</evidence>
<dbReference type="Proteomes" id="UP001595789">
    <property type="component" value="Unassembled WGS sequence"/>
</dbReference>
<keyword evidence="3" id="KW-1185">Reference proteome</keyword>
<evidence type="ECO:0000259" key="1">
    <source>
        <dbReference type="Pfam" id="PF14129"/>
    </source>
</evidence>
<comment type="caution">
    <text evidence="2">The sequence shown here is derived from an EMBL/GenBank/DDBJ whole genome shotgun (WGS) entry which is preliminary data.</text>
</comment>
<protein>
    <submittedName>
        <fullName evidence="2">DUF4296 domain-containing protein</fullName>
    </submittedName>
</protein>
<dbReference type="Pfam" id="PF14129">
    <property type="entry name" value="DUF4296"/>
    <property type="match status" value="1"/>
</dbReference>
<dbReference type="EMBL" id="JBHSBW010000007">
    <property type="protein sequence ID" value="MFC4210440.1"/>
    <property type="molecule type" value="Genomic_DNA"/>
</dbReference>
<evidence type="ECO:0000313" key="3">
    <source>
        <dbReference type="Proteomes" id="UP001595789"/>
    </source>
</evidence>
<sequence length="126" mass="14353">MRNLICVLAATIILFACKAKRPNDIIEPDKMQKILYDIHVVDGYISTLPTPDTTKKVAAGYYKGIYKKFGIDSSKFANSMKYYYTHPADLDKIYKNISRTLEKRKRAMEKADSISKSKVKVLPAVK</sequence>